<feature type="non-terminal residue" evidence="1">
    <location>
        <position position="1"/>
    </location>
</feature>
<evidence type="ECO:0000313" key="2">
    <source>
        <dbReference type="Proteomes" id="UP001140011"/>
    </source>
</evidence>
<feature type="non-terminal residue" evidence="1">
    <location>
        <position position="53"/>
    </location>
</feature>
<dbReference type="EMBL" id="JANBUH010002150">
    <property type="protein sequence ID" value="KAJ2740657.1"/>
    <property type="molecule type" value="Genomic_DNA"/>
</dbReference>
<name>A0A9W8GLX3_9FUNG</name>
<dbReference type="Proteomes" id="UP001140011">
    <property type="component" value="Unassembled WGS sequence"/>
</dbReference>
<reference evidence="1" key="1">
    <citation type="submission" date="2022-07" db="EMBL/GenBank/DDBJ databases">
        <title>Phylogenomic reconstructions and comparative analyses of Kickxellomycotina fungi.</title>
        <authorList>
            <person name="Reynolds N.K."/>
            <person name="Stajich J.E."/>
            <person name="Barry K."/>
            <person name="Grigoriev I.V."/>
            <person name="Crous P."/>
            <person name="Smith M.E."/>
        </authorList>
    </citation>
    <scope>NUCLEOTIDE SEQUENCE</scope>
    <source>
        <strain evidence="1">BCRC 34297</strain>
    </source>
</reference>
<keyword evidence="2" id="KW-1185">Reference proteome</keyword>
<proteinExistence type="predicted"/>
<sequence length="53" mass="5735">LLPTAATKCVLLLSTTPSRSASFSQPTLPQSTTTFCWHPTSTLLLTLARFRLG</sequence>
<accession>A0A9W8GLX3</accession>
<evidence type="ECO:0000313" key="1">
    <source>
        <dbReference type="EMBL" id="KAJ2740657.1"/>
    </source>
</evidence>
<comment type="caution">
    <text evidence="1">The sequence shown here is derived from an EMBL/GenBank/DDBJ whole genome shotgun (WGS) entry which is preliminary data.</text>
</comment>
<dbReference type="AlphaFoldDB" id="A0A9W8GLX3"/>
<gene>
    <name evidence="1" type="ORF">GGI19_007077</name>
</gene>
<protein>
    <submittedName>
        <fullName evidence="1">Uncharacterized protein</fullName>
    </submittedName>
</protein>
<organism evidence="1 2">
    <name type="scientific">Coemansia pectinata</name>
    <dbReference type="NCBI Taxonomy" id="1052879"/>
    <lineage>
        <taxon>Eukaryota</taxon>
        <taxon>Fungi</taxon>
        <taxon>Fungi incertae sedis</taxon>
        <taxon>Zoopagomycota</taxon>
        <taxon>Kickxellomycotina</taxon>
        <taxon>Kickxellomycetes</taxon>
        <taxon>Kickxellales</taxon>
        <taxon>Kickxellaceae</taxon>
        <taxon>Coemansia</taxon>
    </lineage>
</organism>